<proteinExistence type="predicted"/>
<dbReference type="InterPro" id="IPR000620">
    <property type="entry name" value="EamA_dom"/>
</dbReference>
<dbReference type="PANTHER" id="PTHR32322">
    <property type="entry name" value="INNER MEMBRANE TRANSPORTER"/>
    <property type="match status" value="1"/>
</dbReference>
<evidence type="ECO:0000259" key="6">
    <source>
        <dbReference type="Pfam" id="PF00892"/>
    </source>
</evidence>
<evidence type="ECO:0000313" key="8">
    <source>
        <dbReference type="Proteomes" id="UP000199441"/>
    </source>
</evidence>
<feature type="transmembrane region" description="Helical" evidence="5">
    <location>
        <begin position="201"/>
        <end position="221"/>
    </location>
</feature>
<reference evidence="8" key="1">
    <citation type="submission" date="2016-10" db="EMBL/GenBank/DDBJ databases">
        <authorList>
            <person name="Varghese N."/>
            <person name="Submissions S."/>
        </authorList>
    </citation>
    <scope>NUCLEOTIDE SEQUENCE [LARGE SCALE GENOMIC DNA]</scope>
    <source>
        <strain evidence="8">DSM 26922</strain>
    </source>
</reference>
<dbReference type="PANTHER" id="PTHR32322:SF9">
    <property type="entry name" value="AMINO-ACID METABOLITE EFFLUX PUMP-RELATED"/>
    <property type="match status" value="1"/>
</dbReference>
<evidence type="ECO:0000256" key="2">
    <source>
        <dbReference type="ARBA" id="ARBA00022692"/>
    </source>
</evidence>
<feature type="transmembrane region" description="Helical" evidence="5">
    <location>
        <begin position="92"/>
        <end position="111"/>
    </location>
</feature>
<keyword evidence="3 5" id="KW-1133">Transmembrane helix</keyword>
<dbReference type="STRING" id="670155.SAMN04488001_0319"/>
<dbReference type="AlphaFoldDB" id="A0A1H2QYJ3"/>
<dbReference type="Proteomes" id="UP000199441">
    <property type="component" value="Unassembled WGS sequence"/>
</dbReference>
<dbReference type="InterPro" id="IPR037185">
    <property type="entry name" value="EmrE-like"/>
</dbReference>
<feature type="transmembrane region" description="Helical" evidence="5">
    <location>
        <begin position="65"/>
        <end position="86"/>
    </location>
</feature>
<evidence type="ECO:0000256" key="1">
    <source>
        <dbReference type="ARBA" id="ARBA00004141"/>
    </source>
</evidence>
<evidence type="ECO:0000256" key="3">
    <source>
        <dbReference type="ARBA" id="ARBA00022989"/>
    </source>
</evidence>
<feature type="transmembrane region" description="Helical" evidence="5">
    <location>
        <begin position="145"/>
        <end position="166"/>
    </location>
</feature>
<gene>
    <name evidence="7" type="ORF">SAMN04488001_0319</name>
</gene>
<name>A0A1H2QYJ3_9RHOB</name>
<feature type="domain" description="EamA" evidence="6">
    <location>
        <begin position="145"/>
        <end position="274"/>
    </location>
</feature>
<sequence length="279" mass="29097">MRIFLLTALTMLAFAANSVLNKFGVTDGGMEPLDFAMLRLWSGALMLLLLIWLRRKPTTSQTPETGSLIGTASLLVYVLGFSLAYATLEAGVGALILFGVVQLTMFMAAALTREHIPALQYVGCGVAFAGLVALLWPVGAEAPDLWGAILMAAAGVGWGVYTLVGRGAASPLLRTERNFRYAALFMGVVAIGIGLPVGAPLGLMCAVASGALTSALGYALWYRVLPQLRTTIAATAQLTVPVIALGGGALFLGEELTLRFALSSLLVLGGVGLALRKAR</sequence>
<dbReference type="InterPro" id="IPR050638">
    <property type="entry name" value="AA-Vitamin_Transporters"/>
</dbReference>
<dbReference type="Pfam" id="PF00892">
    <property type="entry name" value="EamA"/>
    <property type="match status" value="2"/>
</dbReference>
<feature type="transmembrane region" description="Helical" evidence="5">
    <location>
        <begin position="233"/>
        <end position="252"/>
    </location>
</feature>
<feature type="transmembrane region" description="Helical" evidence="5">
    <location>
        <begin position="34"/>
        <end position="53"/>
    </location>
</feature>
<feature type="transmembrane region" description="Helical" evidence="5">
    <location>
        <begin position="258"/>
        <end position="275"/>
    </location>
</feature>
<evidence type="ECO:0000256" key="4">
    <source>
        <dbReference type="ARBA" id="ARBA00023136"/>
    </source>
</evidence>
<keyword evidence="2 5" id="KW-0812">Transmembrane</keyword>
<organism evidence="7 8">
    <name type="scientific">Litoreibacter albidus</name>
    <dbReference type="NCBI Taxonomy" id="670155"/>
    <lineage>
        <taxon>Bacteria</taxon>
        <taxon>Pseudomonadati</taxon>
        <taxon>Pseudomonadota</taxon>
        <taxon>Alphaproteobacteria</taxon>
        <taxon>Rhodobacterales</taxon>
        <taxon>Roseobacteraceae</taxon>
        <taxon>Litoreibacter</taxon>
    </lineage>
</organism>
<dbReference type="EMBL" id="FNOI01000001">
    <property type="protein sequence ID" value="SDW11714.1"/>
    <property type="molecule type" value="Genomic_DNA"/>
</dbReference>
<dbReference type="RefSeq" id="WP_089943392.1">
    <property type="nucleotide sequence ID" value="NZ_FNOI01000001.1"/>
</dbReference>
<dbReference type="GO" id="GO:0016020">
    <property type="term" value="C:membrane"/>
    <property type="evidence" value="ECO:0007669"/>
    <property type="project" value="UniProtKB-SubCell"/>
</dbReference>
<protein>
    <submittedName>
        <fullName evidence="7">Threonine/homoserine efflux transporter RhtA</fullName>
    </submittedName>
</protein>
<feature type="transmembrane region" description="Helical" evidence="5">
    <location>
        <begin position="178"/>
        <end position="195"/>
    </location>
</feature>
<dbReference type="SUPFAM" id="SSF103481">
    <property type="entry name" value="Multidrug resistance efflux transporter EmrE"/>
    <property type="match status" value="2"/>
</dbReference>
<keyword evidence="4 5" id="KW-0472">Membrane</keyword>
<feature type="transmembrane region" description="Helical" evidence="5">
    <location>
        <begin position="118"/>
        <end position="139"/>
    </location>
</feature>
<evidence type="ECO:0000256" key="5">
    <source>
        <dbReference type="SAM" id="Phobius"/>
    </source>
</evidence>
<accession>A0A1H2QYJ3</accession>
<comment type="subcellular location">
    <subcellularLocation>
        <location evidence="1">Membrane</location>
        <topology evidence="1">Multi-pass membrane protein</topology>
    </subcellularLocation>
</comment>
<evidence type="ECO:0000313" key="7">
    <source>
        <dbReference type="EMBL" id="SDW11714.1"/>
    </source>
</evidence>
<feature type="domain" description="EamA" evidence="6">
    <location>
        <begin position="4"/>
        <end position="135"/>
    </location>
</feature>
<dbReference type="OrthoDB" id="321830at2"/>
<keyword evidence="8" id="KW-1185">Reference proteome</keyword>